<evidence type="ECO:0000313" key="3">
    <source>
        <dbReference type="Proteomes" id="UP000002457"/>
    </source>
</evidence>
<dbReference type="GO" id="GO:0005829">
    <property type="term" value="C:cytosol"/>
    <property type="evidence" value="ECO:0007669"/>
    <property type="project" value="TreeGrafter"/>
</dbReference>
<evidence type="ECO:0000259" key="1">
    <source>
        <dbReference type="SMART" id="SM00955"/>
    </source>
</evidence>
<reference evidence="2 3" key="1">
    <citation type="journal article" date="2015" name="Genome Announc.">
        <title>Complete Genome Sequence of Methanosphaerula palustris E1-9CT, a Hydrogenotrophic Methanogen Isolated from a Minerotrophic Fen Peatland.</title>
        <authorList>
            <person name="Cadillo-Quiroz H."/>
            <person name="Browne P."/>
            <person name="Kyrpides N."/>
            <person name="Woyke T."/>
            <person name="Goodwin L."/>
            <person name="Detter C."/>
            <person name="Yavitt J.B."/>
            <person name="Zinder S.H."/>
        </authorList>
    </citation>
    <scope>NUCLEOTIDE SEQUENCE [LARGE SCALE GENOMIC DNA]</scope>
    <source>
        <strain evidence="3">ATCC BAA-1556 / DSM 19958 / E1-9c</strain>
    </source>
</reference>
<dbReference type="eggNOG" id="arCOG04686">
    <property type="taxonomic scope" value="Archaea"/>
</dbReference>
<protein>
    <submittedName>
        <fullName evidence="2">Ribonuclease II</fullName>
    </submittedName>
</protein>
<proteinExistence type="predicted"/>
<dbReference type="InterPro" id="IPR050180">
    <property type="entry name" value="RNR_Ribonuclease"/>
</dbReference>
<name>B8GHD2_METPE</name>
<dbReference type="InterPro" id="IPR040596">
    <property type="entry name" value="RNase_II_C_S1"/>
</dbReference>
<dbReference type="STRING" id="521011.Mpal_1199"/>
<organism evidence="2 3">
    <name type="scientific">Methanosphaerula palustris (strain ATCC BAA-1556 / DSM 19958 / E1-9c)</name>
    <dbReference type="NCBI Taxonomy" id="521011"/>
    <lineage>
        <taxon>Archaea</taxon>
        <taxon>Methanobacteriati</taxon>
        <taxon>Methanobacteriota</taxon>
        <taxon>Stenosarchaea group</taxon>
        <taxon>Methanomicrobia</taxon>
        <taxon>Methanomicrobiales</taxon>
        <taxon>Methanoregulaceae</taxon>
        <taxon>Methanosphaerula</taxon>
    </lineage>
</organism>
<dbReference type="GO" id="GO:0003723">
    <property type="term" value="F:RNA binding"/>
    <property type="evidence" value="ECO:0007669"/>
    <property type="project" value="InterPro"/>
</dbReference>
<dbReference type="Proteomes" id="UP000002457">
    <property type="component" value="Chromosome"/>
</dbReference>
<dbReference type="InterPro" id="IPR012340">
    <property type="entry name" value="NA-bd_OB-fold"/>
</dbReference>
<dbReference type="SMART" id="SM00955">
    <property type="entry name" value="RNB"/>
    <property type="match status" value="1"/>
</dbReference>
<dbReference type="EMBL" id="CP001338">
    <property type="protein sequence ID" value="ACL16537.1"/>
    <property type="molecule type" value="Genomic_DNA"/>
</dbReference>
<dbReference type="HOGENOM" id="CLU_002333_4_1_2"/>
<gene>
    <name evidence="2" type="ordered locus">Mpal_1199</name>
</gene>
<dbReference type="GO" id="GO:0006402">
    <property type="term" value="P:mRNA catabolic process"/>
    <property type="evidence" value="ECO:0007669"/>
    <property type="project" value="TreeGrafter"/>
</dbReference>
<dbReference type="GO" id="GO:0004540">
    <property type="term" value="F:RNA nuclease activity"/>
    <property type="evidence" value="ECO:0007669"/>
    <property type="project" value="InterPro"/>
</dbReference>
<dbReference type="Pfam" id="PF00773">
    <property type="entry name" value="RNB"/>
    <property type="match status" value="1"/>
</dbReference>
<dbReference type="RefSeq" id="WP_012617856.1">
    <property type="nucleotide sequence ID" value="NC_011832.1"/>
</dbReference>
<sequence>MNTVIVYMNDHHDVDLKGIAWNAMGKYGFSPEFPHSVIREVNAMDARLSQKSLMDVRDMRSLLWSSIDNNDSLDLDQIEYCERRPDDEILVWIAIADVDRYVRRQLQTDLHAAHNGTSVYTGIETFPMLPDRLSKGISSLLPGQDRMAIVIEYTVLPDGSTRHGEPYRALVTNRAKLIYEEVGDWLEGTRGVPQTVRDIPGLDDQIRLQHEVTVRLQGYRREQGALVLNTVEAQPVVKGGVVRDLVIQRQNQARCLIEEFMVAANGTLVDYLGRAGVPMIQRVVRVPKNWDGIVVTAARYHQSLPRNPDAKALSKFLIRQKKADPERFPDLSLTIVKLLGAGEYMMLAPGSEPFGHFSLAVTDYTHATAPNRRYVDIINQRLLKSVLDREPCPYTVDELVSLSTWLTGREKASKKVERFMRKAVAAVLLHDRIGEHFAALVTGASEKGTYVRLISPPAEGRVLSGEGNLLVGQKITVRLVRADPYSGFIDFACIGREASRTGPRAFSGHTVVPRRHTP</sequence>
<dbReference type="PANTHER" id="PTHR23355">
    <property type="entry name" value="RIBONUCLEASE"/>
    <property type="match status" value="1"/>
</dbReference>
<accession>B8GHD2</accession>
<dbReference type="PANTHER" id="PTHR23355:SF9">
    <property type="entry name" value="DIS3-LIKE EXONUCLEASE 2"/>
    <property type="match status" value="1"/>
</dbReference>
<keyword evidence="3" id="KW-1185">Reference proteome</keyword>
<evidence type="ECO:0000313" key="2">
    <source>
        <dbReference type="EMBL" id="ACL16537.1"/>
    </source>
</evidence>
<dbReference type="SUPFAM" id="SSF50249">
    <property type="entry name" value="Nucleic acid-binding proteins"/>
    <property type="match status" value="1"/>
</dbReference>
<dbReference type="GeneID" id="7271477"/>
<dbReference type="KEGG" id="mpl:Mpal_1199"/>
<dbReference type="Pfam" id="PF18614">
    <property type="entry name" value="RNase_II_C_S1"/>
    <property type="match status" value="1"/>
</dbReference>
<dbReference type="AlphaFoldDB" id="B8GHD2"/>
<dbReference type="InterPro" id="IPR001900">
    <property type="entry name" value="RNase_II/R"/>
</dbReference>
<feature type="domain" description="RNB" evidence="1">
    <location>
        <begin position="56"/>
        <end position="389"/>
    </location>
</feature>